<dbReference type="OrthoDB" id="64915at2759"/>
<evidence type="ECO:0000256" key="3">
    <source>
        <dbReference type="ARBA" id="ARBA00038984"/>
    </source>
</evidence>
<name>A0A165ETF6_9BASI</name>
<dbReference type="EMBL" id="KV423994">
    <property type="protein sequence ID" value="KZT55488.1"/>
    <property type="molecule type" value="Genomic_DNA"/>
</dbReference>
<dbReference type="InterPro" id="IPR036291">
    <property type="entry name" value="NAD(P)-bd_dom_sf"/>
</dbReference>
<evidence type="ECO:0000256" key="4">
    <source>
        <dbReference type="ARBA" id="ARBA00042988"/>
    </source>
</evidence>
<comment type="similarity">
    <text evidence="1">Belongs to the Gfo/Idh/MocA family.</text>
</comment>
<dbReference type="EC" id="1.1.1.179" evidence="3"/>
<dbReference type="InParanoid" id="A0A165ETF6"/>
<evidence type="ECO:0000256" key="5">
    <source>
        <dbReference type="ARBA" id="ARBA00049233"/>
    </source>
</evidence>
<dbReference type="SUPFAM" id="SSF51735">
    <property type="entry name" value="NAD(P)-binding Rossmann-fold domains"/>
    <property type="match status" value="1"/>
</dbReference>
<comment type="catalytic activity">
    <reaction evidence="5">
        <text>D-xylose + NADP(+) = D-xylono-1,5-lactone + NADPH + H(+)</text>
        <dbReference type="Rhea" id="RHEA:22000"/>
        <dbReference type="ChEBI" id="CHEBI:15378"/>
        <dbReference type="ChEBI" id="CHEBI:15867"/>
        <dbReference type="ChEBI" id="CHEBI:53455"/>
        <dbReference type="ChEBI" id="CHEBI:57783"/>
        <dbReference type="ChEBI" id="CHEBI:58349"/>
        <dbReference type="EC" id="1.1.1.179"/>
    </reaction>
</comment>
<gene>
    <name evidence="7" type="ORF">CALCODRAFT_498613</name>
</gene>
<dbReference type="InterPro" id="IPR000683">
    <property type="entry name" value="Gfo/Idh/MocA-like_OxRdtase_N"/>
</dbReference>
<dbReference type="Proteomes" id="UP000076842">
    <property type="component" value="Unassembled WGS sequence"/>
</dbReference>
<dbReference type="SUPFAM" id="SSF55347">
    <property type="entry name" value="Glyceraldehyde-3-phosphate dehydrogenase-like, C-terminal domain"/>
    <property type="match status" value="1"/>
</dbReference>
<dbReference type="Gene3D" id="3.40.50.720">
    <property type="entry name" value="NAD(P)-binding Rossmann-like Domain"/>
    <property type="match status" value="1"/>
</dbReference>
<proteinExistence type="inferred from homology"/>
<evidence type="ECO:0000313" key="7">
    <source>
        <dbReference type="EMBL" id="KZT55488.1"/>
    </source>
</evidence>
<accession>A0A165ETF6</accession>
<evidence type="ECO:0000313" key="8">
    <source>
        <dbReference type="Proteomes" id="UP000076842"/>
    </source>
</evidence>
<keyword evidence="8" id="KW-1185">Reference proteome</keyword>
<keyword evidence="2" id="KW-0560">Oxidoreductase</keyword>
<dbReference type="PANTHER" id="PTHR22604">
    <property type="entry name" value="OXIDOREDUCTASES"/>
    <property type="match status" value="1"/>
</dbReference>
<dbReference type="STRING" id="1353952.A0A165ETF6"/>
<evidence type="ECO:0000256" key="2">
    <source>
        <dbReference type="ARBA" id="ARBA00023002"/>
    </source>
</evidence>
<sequence>MAMVLQMSTFLHQYLYSAAHIVPIEKKSPMLIRFGVLGSSAMINPAAIIHPVETHNECVIAAFASRDIKDAEKAVEAYGQGVAKAYGSYEQLLADESIDVVYIPLPNGLHYEWASKALDAGKHVLLEKPFTSNAEQARKLVAKAEEKNLILLEGFHWQFHPAAHALKAKITSGKYGKILRSESWMTTPAGSIPKSDIRWKFDLAGGALMDMTYVVSSTRYFLSAGTPTSVVSAKSRPLKTDPRVDSAMEAELAYNLDQGQVKSKIVADMDRPNLAFVLPRMWELPSIEIETERAVFYYYNFMMPHLYHYISITDKKTGKTTYEKHYQDNSAWSQQGEAWWSTYRWQLHAFVDKMRGREPLHWVTGQSSIDQMETIDAIYTKAGLPLRP</sequence>
<dbReference type="InterPro" id="IPR050984">
    <property type="entry name" value="Gfo/Idh/MocA_domain"/>
</dbReference>
<dbReference type="Gene3D" id="3.30.360.10">
    <property type="entry name" value="Dihydrodipicolinate Reductase, domain 2"/>
    <property type="match status" value="1"/>
</dbReference>
<feature type="domain" description="Gfo/Idh/MocA-like oxidoreductase N-terminal" evidence="6">
    <location>
        <begin position="32"/>
        <end position="154"/>
    </location>
</feature>
<protein>
    <recommendedName>
        <fullName evidence="3">D-xylose 1-dehydrogenase (NADP(+), D-xylono-1,5-lactone-forming)</fullName>
        <ecNumber evidence="3">1.1.1.179</ecNumber>
    </recommendedName>
    <alternativeName>
        <fullName evidence="4">D-xylose-NADP dehydrogenase</fullName>
    </alternativeName>
</protein>
<dbReference type="Pfam" id="PF01408">
    <property type="entry name" value="GFO_IDH_MocA"/>
    <property type="match status" value="1"/>
</dbReference>
<dbReference type="GO" id="GO:0047837">
    <property type="term" value="F:D-xylose 1-dehydrogenase (NADP+) activity"/>
    <property type="evidence" value="ECO:0007669"/>
    <property type="project" value="UniProtKB-EC"/>
</dbReference>
<evidence type="ECO:0000259" key="6">
    <source>
        <dbReference type="Pfam" id="PF01408"/>
    </source>
</evidence>
<dbReference type="PANTHER" id="PTHR22604:SF105">
    <property type="entry name" value="TRANS-1,2-DIHYDROBENZENE-1,2-DIOL DEHYDROGENASE"/>
    <property type="match status" value="1"/>
</dbReference>
<dbReference type="AlphaFoldDB" id="A0A165ETF6"/>
<dbReference type="GO" id="GO:0000166">
    <property type="term" value="F:nucleotide binding"/>
    <property type="evidence" value="ECO:0007669"/>
    <property type="project" value="InterPro"/>
</dbReference>
<organism evidence="7 8">
    <name type="scientific">Calocera cornea HHB12733</name>
    <dbReference type="NCBI Taxonomy" id="1353952"/>
    <lineage>
        <taxon>Eukaryota</taxon>
        <taxon>Fungi</taxon>
        <taxon>Dikarya</taxon>
        <taxon>Basidiomycota</taxon>
        <taxon>Agaricomycotina</taxon>
        <taxon>Dacrymycetes</taxon>
        <taxon>Dacrymycetales</taxon>
        <taxon>Dacrymycetaceae</taxon>
        <taxon>Calocera</taxon>
    </lineage>
</organism>
<reference evidence="7 8" key="1">
    <citation type="journal article" date="2016" name="Mol. Biol. Evol.">
        <title>Comparative Genomics of Early-Diverging Mushroom-Forming Fungi Provides Insights into the Origins of Lignocellulose Decay Capabilities.</title>
        <authorList>
            <person name="Nagy L.G."/>
            <person name="Riley R."/>
            <person name="Tritt A."/>
            <person name="Adam C."/>
            <person name="Daum C."/>
            <person name="Floudas D."/>
            <person name="Sun H."/>
            <person name="Yadav J.S."/>
            <person name="Pangilinan J."/>
            <person name="Larsson K.H."/>
            <person name="Matsuura K."/>
            <person name="Barry K."/>
            <person name="Labutti K."/>
            <person name="Kuo R."/>
            <person name="Ohm R.A."/>
            <person name="Bhattacharya S.S."/>
            <person name="Shirouzu T."/>
            <person name="Yoshinaga Y."/>
            <person name="Martin F.M."/>
            <person name="Grigoriev I.V."/>
            <person name="Hibbett D.S."/>
        </authorList>
    </citation>
    <scope>NUCLEOTIDE SEQUENCE [LARGE SCALE GENOMIC DNA]</scope>
    <source>
        <strain evidence="7 8">HHB12733</strain>
    </source>
</reference>
<evidence type="ECO:0000256" key="1">
    <source>
        <dbReference type="ARBA" id="ARBA00010928"/>
    </source>
</evidence>